<evidence type="ECO:0000256" key="1">
    <source>
        <dbReference type="SAM" id="Coils"/>
    </source>
</evidence>
<dbReference type="Proteomes" id="UP000249757">
    <property type="component" value="Unassembled WGS sequence"/>
</dbReference>
<dbReference type="AlphaFoldDB" id="A0A2W1FQK7"/>
<feature type="domain" description="G" evidence="3">
    <location>
        <begin position="45"/>
        <end position="108"/>
    </location>
</feature>
<accession>A0A2W1FQK7</accession>
<dbReference type="Gene3D" id="3.40.50.300">
    <property type="entry name" value="P-loop containing nucleotide triphosphate hydrolases"/>
    <property type="match status" value="1"/>
</dbReference>
<dbReference type="GO" id="GO:0005525">
    <property type="term" value="F:GTP binding"/>
    <property type="evidence" value="ECO:0007669"/>
    <property type="project" value="InterPro"/>
</dbReference>
<dbReference type="InterPro" id="IPR006073">
    <property type="entry name" value="GTP-bd"/>
</dbReference>
<keyword evidence="1" id="KW-0175">Coiled coil</keyword>
<evidence type="ECO:0000313" key="4">
    <source>
        <dbReference type="EMBL" id="KAI1510209.1"/>
    </source>
</evidence>
<feature type="region of interest" description="Disordered" evidence="2">
    <location>
        <begin position="1"/>
        <end position="25"/>
    </location>
</feature>
<proteinExistence type="predicted"/>
<dbReference type="SUPFAM" id="SSF52540">
    <property type="entry name" value="P-loop containing nucleoside triphosphate hydrolases"/>
    <property type="match status" value="1"/>
</dbReference>
<feature type="coiled-coil region" evidence="1">
    <location>
        <begin position="256"/>
        <end position="355"/>
    </location>
</feature>
<comment type="caution">
    <text evidence="4">The sequence shown here is derived from an EMBL/GenBank/DDBJ whole genome shotgun (WGS) entry which is preliminary data.</text>
</comment>
<keyword evidence="5" id="KW-1185">Reference proteome</keyword>
<dbReference type="OMA" id="KGCHAMI"/>
<gene>
    <name evidence="4" type="ORF">Ptr86124_010655</name>
</gene>
<feature type="compositionally biased region" description="Polar residues" evidence="2">
    <location>
        <begin position="1"/>
        <end position="11"/>
    </location>
</feature>
<evidence type="ECO:0000313" key="5">
    <source>
        <dbReference type="Proteomes" id="UP000249757"/>
    </source>
</evidence>
<reference evidence="5" key="1">
    <citation type="journal article" date="2022" name="Microb. Genom.">
        <title>A global pangenome for the wheat fungal pathogen Pyrenophora tritici-repentis and prediction of effector protein structural homology.</title>
        <authorList>
            <person name="Moolhuijzen P.M."/>
            <person name="See P.T."/>
            <person name="Shi G."/>
            <person name="Powell H.R."/>
            <person name="Cockram J."/>
            <person name="Jorgensen L.N."/>
            <person name="Benslimane H."/>
            <person name="Strelkov S.E."/>
            <person name="Turner J."/>
            <person name="Liu Z."/>
            <person name="Moffat C.S."/>
        </authorList>
    </citation>
    <scope>NUCLEOTIDE SEQUENCE [LARGE SCALE GENOMIC DNA]</scope>
</reference>
<dbReference type="Pfam" id="PF01926">
    <property type="entry name" value="MMR_HSR1"/>
    <property type="match status" value="1"/>
</dbReference>
<evidence type="ECO:0000256" key="2">
    <source>
        <dbReference type="SAM" id="MobiDB-lite"/>
    </source>
</evidence>
<evidence type="ECO:0000259" key="3">
    <source>
        <dbReference type="Pfam" id="PF01926"/>
    </source>
</evidence>
<organism evidence="4 5">
    <name type="scientific">Pyrenophora tritici-repentis</name>
    <dbReference type="NCBI Taxonomy" id="45151"/>
    <lineage>
        <taxon>Eukaryota</taxon>
        <taxon>Fungi</taxon>
        <taxon>Dikarya</taxon>
        <taxon>Ascomycota</taxon>
        <taxon>Pezizomycotina</taxon>
        <taxon>Dothideomycetes</taxon>
        <taxon>Pleosporomycetidae</taxon>
        <taxon>Pleosporales</taxon>
        <taxon>Pleosporineae</taxon>
        <taxon>Pleosporaceae</taxon>
        <taxon>Pyrenophora</taxon>
    </lineage>
</organism>
<protein>
    <submittedName>
        <fullName evidence="4">Outer membrane protein</fullName>
    </submittedName>
</protein>
<dbReference type="OrthoDB" id="8954335at2759"/>
<sequence length="417" mass="47570">MSPKQKGTFTHGSYPPEKGSMPSSTWKIGQHTAYRSAGKVEDVYIGVMGVTGAGKSSFIDLCTGQKIGVGQGLRSHTQEIGEFAFMLSANLRVHLVDTPGFDDTDRKDTDVLRDIAGWLGVSYTNKKRLSGMIFLHRIIDPRMQGSAKRNLFMFQKLCGEECFSRIILATTMWSLVPPGIGAQREQELMRQDDFWGFMLKKGSRIMRHTDENDRSSALAILNAVVRNRKEITLRIQQEMSTEGLGLEETEAGQQLNEDITKERERHRRDIEELQQEKEEALAVANQEAAEQINELQADLAKKIQAGEESQERLRTDLEKLQAERKAELKKLFEEMQEQKDKLDKMEADNEETRFMATSQTNREEFQGVLSALEESMRIEKETLKTQFETFEKKKNGVIMECGEWLQLIWDGVCAMLE</sequence>
<dbReference type="EMBL" id="NRDI02000017">
    <property type="protein sequence ID" value="KAI1510209.1"/>
    <property type="molecule type" value="Genomic_DNA"/>
</dbReference>
<name>A0A2W1FQK7_9PLEO</name>
<dbReference type="CDD" id="cd00882">
    <property type="entry name" value="Ras_like_GTPase"/>
    <property type="match status" value="1"/>
</dbReference>
<dbReference type="InterPro" id="IPR027417">
    <property type="entry name" value="P-loop_NTPase"/>
</dbReference>